<evidence type="ECO:0000256" key="3">
    <source>
        <dbReference type="ARBA" id="ARBA00022475"/>
    </source>
</evidence>
<dbReference type="PANTHER" id="PTHR11712">
    <property type="entry name" value="POLYKETIDE SYNTHASE-RELATED"/>
    <property type="match status" value="1"/>
</dbReference>
<comment type="caution">
    <text evidence="13">The sequence shown here is derived from an EMBL/GenBank/DDBJ whole genome shotgun (WGS) entry which is preliminary data.</text>
</comment>
<dbReference type="AlphaFoldDB" id="A0A085WSJ9"/>
<reference evidence="13 14" key="1">
    <citation type="submission" date="2014-04" db="EMBL/GenBank/DDBJ databases">
        <title>Genome assembly of Hyalangium minutum DSM 14724.</title>
        <authorList>
            <person name="Sharma G."/>
            <person name="Subramanian S."/>
        </authorList>
    </citation>
    <scope>NUCLEOTIDE SEQUENCE [LARGE SCALE GENOMIC DNA]</scope>
    <source>
        <strain evidence="13 14">DSM 14724</strain>
    </source>
</reference>
<dbReference type="Gene3D" id="3.40.47.10">
    <property type="match status" value="1"/>
</dbReference>
<name>A0A085WSJ9_9BACT</name>
<keyword evidence="14" id="KW-1185">Reference proteome</keyword>
<dbReference type="STRING" id="394096.DB31_5704"/>
<dbReference type="GO" id="GO:0004315">
    <property type="term" value="F:3-oxoacyl-[acyl-carrier-protein] synthase activity"/>
    <property type="evidence" value="ECO:0007669"/>
    <property type="project" value="TreeGrafter"/>
</dbReference>
<evidence type="ECO:0000256" key="5">
    <source>
        <dbReference type="ARBA" id="ARBA00022679"/>
    </source>
</evidence>
<dbReference type="Proteomes" id="UP000028725">
    <property type="component" value="Unassembled WGS sequence"/>
</dbReference>
<keyword evidence="5" id="KW-0808">Transferase</keyword>
<dbReference type="InterPro" id="IPR000794">
    <property type="entry name" value="Beta-ketoacyl_synthase"/>
</dbReference>
<evidence type="ECO:0000256" key="9">
    <source>
        <dbReference type="ARBA" id="ARBA00037576"/>
    </source>
</evidence>
<sequence length="342" mass="34875">MVAATAVTAQGIGWRGLGKAVRAGDTAATSCKALGGVLAAQVPALPTAQDVEPRLLKLMSRGARLSCVAARSLFQESPTLPREETGFFLGVGASGGAMEELEAMLDASFLEQHFDLGRFGTGGLGACNPLFAFQLMNNYTLCHAAIREGLRGPNAAIFSRGSGTVLALAEARHTVAVGDCEVALSGGADSALHPVTWAELSREEGAGVVPGEGAALLALAAPGHAQPLGFLNRCEVHPGQQGLAPALESARRSLDALEPECVVLTATPNRREAARELALPVCPESVFDASALFGESLAASAALATVAALDLLQDGAIRRAAVLVVGPDGDVGLVGLAREVVS</sequence>
<evidence type="ECO:0000256" key="6">
    <source>
        <dbReference type="ARBA" id="ARBA00022692"/>
    </source>
</evidence>
<evidence type="ECO:0000256" key="4">
    <source>
        <dbReference type="ARBA" id="ARBA00022519"/>
    </source>
</evidence>
<protein>
    <recommendedName>
        <fullName evidence="10">Nodulation protein E</fullName>
    </recommendedName>
    <alternativeName>
        <fullName evidence="11">Host-specificity of nodulation protein B</fullName>
    </alternativeName>
</protein>
<dbReference type="Pfam" id="PF00109">
    <property type="entry name" value="ketoacyl-synt"/>
    <property type="match status" value="1"/>
</dbReference>
<feature type="domain" description="Beta-ketoacyl synthase-like N-terminal" evidence="12">
    <location>
        <begin position="26"/>
        <end position="203"/>
    </location>
</feature>
<keyword evidence="2" id="KW-0536">Nodulation</keyword>
<gene>
    <name evidence="13" type="ORF">DB31_5704</name>
</gene>
<keyword evidence="7" id="KW-1133">Transmembrane helix</keyword>
<dbReference type="EMBL" id="JMCB01000003">
    <property type="protein sequence ID" value="KFE70662.1"/>
    <property type="molecule type" value="Genomic_DNA"/>
</dbReference>
<keyword evidence="8" id="KW-0472">Membrane</keyword>
<accession>A0A085WSJ9</accession>
<dbReference type="InterPro" id="IPR014030">
    <property type="entry name" value="Ketoacyl_synth_N"/>
</dbReference>
<dbReference type="GO" id="GO:0005886">
    <property type="term" value="C:plasma membrane"/>
    <property type="evidence" value="ECO:0007669"/>
    <property type="project" value="UniProtKB-SubCell"/>
</dbReference>
<keyword evidence="4" id="KW-0997">Cell inner membrane</keyword>
<dbReference type="SUPFAM" id="SSF53901">
    <property type="entry name" value="Thiolase-like"/>
    <property type="match status" value="2"/>
</dbReference>
<evidence type="ECO:0000259" key="12">
    <source>
        <dbReference type="Pfam" id="PF00109"/>
    </source>
</evidence>
<keyword evidence="6" id="KW-0812">Transmembrane</keyword>
<evidence type="ECO:0000313" key="14">
    <source>
        <dbReference type="Proteomes" id="UP000028725"/>
    </source>
</evidence>
<evidence type="ECO:0000256" key="2">
    <source>
        <dbReference type="ARBA" id="ARBA00022458"/>
    </source>
</evidence>
<comment type="function">
    <text evidence="9">Proposed to synthesize NOD factor fatty acyl chain. Involved in the synthesis of a highly unsaturated fatty acid moiety, which forms part of a lipo-oligosaccharide that is responsible for host specificity.</text>
</comment>
<evidence type="ECO:0000256" key="10">
    <source>
        <dbReference type="ARBA" id="ARBA00039445"/>
    </source>
</evidence>
<dbReference type="PANTHER" id="PTHR11712:SF352">
    <property type="entry name" value="3-OXOACYL-[ACYL-CARRIER-PROTEIN] SYNTHASE"/>
    <property type="match status" value="1"/>
</dbReference>
<dbReference type="GO" id="GO:0006633">
    <property type="term" value="P:fatty acid biosynthetic process"/>
    <property type="evidence" value="ECO:0007669"/>
    <property type="project" value="TreeGrafter"/>
</dbReference>
<evidence type="ECO:0000313" key="13">
    <source>
        <dbReference type="EMBL" id="KFE70662.1"/>
    </source>
</evidence>
<evidence type="ECO:0000256" key="1">
    <source>
        <dbReference type="ARBA" id="ARBA00004533"/>
    </source>
</evidence>
<proteinExistence type="predicted"/>
<comment type="subcellular location">
    <subcellularLocation>
        <location evidence="1">Cell inner membrane</location>
    </subcellularLocation>
</comment>
<evidence type="ECO:0000256" key="8">
    <source>
        <dbReference type="ARBA" id="ARBA00023136"/>
    </source>
</evidence>
<evidence type="ECO:0000256" key="11">
    <source>
        <dbReference type="ARBA" id="ARBA00041756"/>
    </source>
</evidence>
<evidence type="ECO:0000256" key="7">
    <source>
        <dbReference type="ARBA" id="ARBA00022989"/>
    </source>
</evidence>
<keyword evidence="3" id="KW-1003">Cell membrane</keyword>
<dbReference type="InterPro" id="IPR016039">
    <property type="entry name" value="Thiolase-like"/>
</dbReference>
<organism evidence="13 14">
    <name type="scientific">Hyalangium minutum</name>
    <dbReference type="NCBI Taxonomy" id="394096"/>
    <lineage>
        <taxon>Bacteria</taxon>
        <taxon>Pseudomonadati</taxon>
        <taxon>Myxococcota</taxon>
        <taxon>Myxococcia</taxon>
        <taxon>Myxococcales</taxon>
        <taxon>Cystobacterineae</taxon>
        <taxon>Archangiaceae</taxon>
        <taxon>Hyalangium</taxon>
    </lineage>
</organism>